<proteinExistence type="predicted"/>
<dbReference type="AlphaFoldDB" id="A0A7J0E5C5"/>
<reference evidence="1 2" key="1">
    <citation type="submission" date="2019-07" db="EMBL/GenBank/DDBJ databases">
        <title>De Novo Assembly of kiwifruit Actinidia rufa.</title>
        <authorList>
            <person name="Sugita-Konishi S."/>
            <person name="Sato K."/>
            <person name="Mori E."/>
            <person name="Abe Y."/>
            <person name="Kisaki G."/>
            <person name="Hamano K."/>
            <person name="Suezawa K."/>
            <person name="Otani M."/>
            <person name="Fukuda T."/>
            <person name="Manabe T."/>
            <person name="Gomi K."/>
            <person name="Tabuchi M."/>
            <person name="Akimitsu K."/>
            <person name="Kataoka I."/>
        </authorList>
    </citation>
    <scope>NUCLEOTIDE SEQUENCE [LARGE SCALE GENOMIC DNA]</scope>
    <source>
        <strain evidence="2">cv. Fuchu</strain>
    </source>
</reference>
<evidence type="ECO:0000313" key="1">
    <source>
        <dbReference type="EMBL" id="GFY81638.1"/>
    </source>
</evidence>
<protein>
    <submittedName>
        <fullName evidence="1">Uncharacterized protein</fullName>
    </submittedName>
</protein>
<sequence>MEKSYDAIVAQRVKKRTTSIPILVAGIAHRGGESPKNREWASSSFRSATEMRPNLVRNAFPDIEAYASRPESRTVRLQVGLPGFADRCGTRNRNAVCYTLRNMVRLG</sequence>
<dbReference type="Proteomes" id="UP000585474">
    <property type="component" value="Unassembled WGS sequence"/>
</dbReference>
<accession>A0A7J0E5C5</accession>
<keyword evidence="2" id="KW-1185">Reference proteome</keyword>
<dbReference type="EMBL" id="BJWL01000001">
    <property type="protein sequence ID" value="GFY81638.1"/>
    <property type="molecule type" value="Genomic_DNA"/>
</dbReference>
<evidence type="ECO:0000313" key="2">
    <source>
        <dbReference type="Proteomes" id="UP000585474"/>
    </source>
</evidence>
<gene>
    <name evidence="1" type="ORF">Acr_01g0014470</name>
</gene>
<comment type="caution">
    <text evidence="1">The sequence shown here is derived from an EMBL/GenBank/DDBJ whole genome shotgun (WGS) entry which is preliminary data.</text>
</comment>
<organism evidence="1 2">
    <name type="scientific">Actinidia rufa</name>
    <dbReference type="NCBI Taxonomy" id="165716"/>
    <lineage>
        <taxon>Eukaryota</taxon>
        <taxon>Viridiplantae</taxon>
        <taxon>Streptophyta</taxon>
        <taxon>Embryophyta</taxon>
        <taxon>Tracheophyta</taxon>
        <taxon>Spermatophyta</taxon>
        <taxon>Magnoliopsida</taxon>
        <taxon>eudicotyledons</taxon>
        <taxon>Gunneridae</taxon>
        <taxon>Pentapetalae</taxon>
        <taxon>asterids</taxon>
        <taxon>Ericales</taxon>
        <taxon>Actinidiaceae</taxon>
        <taxon>Actinidia</taxon>
    </lineage>
</organism>
<name>A0A7J0E5C5_9ERIC</name>